<keyword evidence="7" id="KW-0597">Phosphoprotein</keyword>
<sequence>MAATTENTEIDRKIQLLLQKDIPEHRKSLQDSHVNLENVARYCMSNYNQNADKFTALETTKNYTTQSLASVAYQINNLASSFLELLDLQSDKLSTMESSVNHLNQTVMIHKEKVARKEIGLLTTNKTTSRPPGVRQPGIIFPEQSEKTPKYQRQPIKFDVFDGIGHSYKPAHQNKPKRSNSSAGAPGTPPLNRISHGSLQNPYGTVGRMDREKYRHMVPAVNAPTVPPTHAANFQGSRMSDFNNRGSYQGENDIPPPPPISTHPMHDVDPSLPPPPPESIYGSVQPALRNRLSSEEIPPPPYDQSLAPPPMFAQPDAVYDAFTNVQRQAGTGLMRQPGQYQSSEEQSWIPQNYIEKVVAIYDYESSKEDELTFTEGAIIYVLKKNEDDWWEGVMNGVTGLFPSNYVESCELGESVV</sequence>
<evidence type="ECO:0000256" key="2">
    <source>
        <dbReference type="ARBA" id="ARBA00004486"/>
    </source>
</evidence>
<dbReference type="GO" id="GO:0017124">
    <property type="term" value="F:SH3 domain binding"/>
    <property type="evidence" value="ECO:0007669"/>
    <property type="project" value="TreeGrafter"/>
</dbReference>
<dbReference type="AlphaFoldDB" id="A0A7I8VIX5"/>
<feature type="region of interest" description="Disordered" evidence="12">
    <location>
        <begin position="220"/>
        <end position="274"/>
    </location>
</feature>
<dbReference type="PROSITE" id="PS50002">
    <property type="entry name" value="SH3"/>
    <property type="match status" value="1"/>
</dbReference>
<comment type="caution">
    <text evidence="15">The sequence shown here is derived from an EMBL/GenBank/DDBJ whole genome shotgun (WGS) entry which is preliminary data.</text>
</comment>
<feature type="region of interest" description="Disordered" evidence="12">
    <location>
        <begin position="125"/>
        <end position="206"/>
    </location>
</feature>
<evidence type="ECO:0000256" key="12">
    <source>
        <dbReference type="SAM" id="MobiDB-lite"/>
    </source>
</evidence>
<dbReference type="GO" id="GO:0031209">
    <property type="term" value="C:SCAR complex"/>
    <property type="evidence" value="ECO:0007669"/>
    <property type="project" value="TreeGrafter"/>
</dbReference>
<evidence type="ECO:0000256" key="8">
    <source>
        <dbReference type="ARBA" id="ARBA00023054"/>
    </source>
</evidence>
<proteinExistence type="inferred from homology"/>
<dbReference type="InterPro" id="IPR028457">
    <property type="entry name" value="ABI"/>
</dbReference>
<dbReference type="InterPro" id="IPR001452">
    <property type="entry name" value="SH3_domain"/>
</dbReference>
<dbReference type="SUPFAM" id="SSF50044">
    <property type="entry name" value="SH3-domain"/>
    <property type="match status" value="1"/>
</dbReference>
<evidence type="ECO:0000259" key="13">
    <source>
        <dbReference type="PROSITE" id="PS50002"/>
    </source>
</evidence>
<keyword evidence="10" id="KW-0966">Cell projection</keyword>
<evidence type="ECO:0000256" key="4">
    <source>
        <dbReference type="ARBA" id="ARBA00010020"/>
    </source>
</evidence>
<keyword evidence="9" id="KW-0206">Cytoskeleton</keyword>
<evidence type="ECO:0000256" key="9">
    <source>
        <dbReference type="ARBA" id="ARBA00023212"/>
    </source>
</evidence>
<dbReference type="PANTHER" id="PTHR10460">
    <property type="entry name" value="ABL INTERACTOR FAMILY MEMBER"/>
    <property type="match status" value="1"/>
</dbReference>
<dbReference type="InterPro" id="IPR012849">
    <property type="entry name" value="Abl-interactor_HHR_dom"/>
</dbReference>
<dbReference type="InterPro" id="IPR036028">
    <property type="entry name" value="SH3-like_dom_sf"/>
</dbReference>
<gene>
    <name evidence="15" type="ORF">DGYR_LOCUS4372</name>
</gene>
<comment type="subcellular location">
    <subcellularLocation>
        <location evidence="2">Cell projection</location>
        <location evidence="2">Filopodium</location>
    </subcellularLocation>
    <subcellularLocation>
        <location evidence="3">Cell projection</location>
        <location evidence="3">Lamellipodium</location>
    </subcellularLocation>
    <subcellularLocation>
        <location evidence="1">Cytoplasm</location>
        <location evidence="1">Cytoskeleton</location>
    </subcellularLocation>
</comment>
<name>A0A7I8VIX5_9ANNE</name>
<evidence type="ECO:0000313" key="16">
    <source>
        <dbReference type="Proteomes" id="UP000549394"/>
    </source>
</evidence>
<evidence type="ECO:0000256" key="7">
    <source>
        <dbReference type="ARBA" id="ARBA00022553"/>
    </source>
</evidence>
<dbReference type="PROSITE" id="PS50192">
    <property type="entry name" value="T_SNARE"/>
    <property type="match status" value="1"/>
</dbReference>
<accession>A0A7I8VIX5</accession>
<evidence type="ECO:0000256" key="3">
    <source>
        <dbReference type="ARBA" id="ARBA00004510"/>
    </source>
</evidence>
<dbReference type="Pfam" id="PF07815">
    <property type="entry name" value="Abi_HHR"/>
    <property type="match status" value="1"/>
</dbReference>
<dbReference type="OrthoDB" id="2159336at2759"/>
<feature type="compositionally biased region" description="Low complexity" evidence="12">
    <location>
        <begin position="220"/>
        <end position="233"/>
    </location>
</feature>
<dbReference type="GO" id="GO:0035591">
    <property type="term" value="F:signaling adaptor activity"/>
    <property type="evidence" value="ECO:0007669"/>
    <property type="project" value="TreeGrafter"/>
</dbReference>
<dbReference type="Gene3D" id="6.10.140.1620">
    <property type="match status" value="1"/>
</dbReference>
<evidence type="ECO:0000256" key="6">
    <source>
        <dbReference type="ARBA" id="ARBA00022490"/>
    </source>
</evidence>
<dbReference type="Pfam" id="PF00018">
    <property type="entry name" value="SH3_1"/>
    <property type="match status" value="1"/>
</dbReference>
<feature type="domain" description="SH3" evidence="13">
    <location>
        <begin position="352"/>
        <end position="411"/>
    </location>
</feature>
<protein>
    <submittedName>
        <fullName evidence="15">DgyrCDS4611</fullName>
    </submittedName>
</protein>
<dbReference type="PANTHER" id="PTHR10460:SF0">
    <property type="entry name" value="ABELSON INTERACTING PROTEIN, ISOFORM D"/>
    <property type="match status" value="1"/>
</dbReference>
<keyword evidence="6" id="KW-0963">Cytoplasm</keyword>
<evidence type="ECO:0000256" key="11">
    <source>
        <dbReference type="PROSITE-ProRule" id="PRU00192"/>
    </source>
</evidence>
<feature type="compositionally biased region" description="Polar residues" evidence="12">
    <location>
        <begin position="234"/>
        <end position="250"/>
    </location>
</feature>
<keyword evidence="5 11" id="KW-0728">SH3 domain</keyword>
<dbReference type="PRINTS" id="PR00452">
    <property type="entry name" value="SH3DOMAIN"/>
</dbReference>
<dbReference type="InterPro" id="IPR000727">
    <property type="entry name" value="T_SNARE_dom"/>
</dbReference>
<keyword evidence="8" id="KW-0175">Coiled coil</keyword>
<evidence type="ECO:0000313" key="15">
    <source>
        <dbReference type="EMBL" id="CAD5115655.1"/>
    </source>
</evidence>
<dbReference type="Proteomes" id="UP000549394">
    <property type="component" value="Unassembled WGS sequence"/>
</dbReference>
<evidence type="ECO:0000256" key="1">
    <source>
        <dbReference type="ARBA" id="ARBA00004245"/>
    </source>
</evidence>
<dbReference type="SMART" id="SM00326">
    <property type="entry name" value="SH3"/>
    <property type="match status" value="1"/>
</dbReference>
<keyword evidence="16" id="KW-1185">Reference proteome</keyword>
<dbReference type="GO" id="GO:0005856">
    <property type="term" value="C:cytoskeleton"/>
    <property type="evidence" value="ECO:0007669"/>
    <property type="project" value="UniProtKB-SubCell"/>
</dbReference>
<dbReference type="FunFam" id="2.30.30.40:FF:000002">
    <property type="entry name" value="abl interactor 1 isoform X1"/>
    <property type="match status" value="1"/>
</dbReference>
<evidence type="ECO:0000259" key="14">
    <source>
        <dbReference type="PROSITE" id="PS50192"/>
    </source>
</evidence>
<evidence type="ECO:0000256" key="10">
    <source>
        <dbReference type="ARBA" id="ARBA00023273"/>
    </source>
</evidence>
<dbReference type="CDD" id="cd11826">
    <property type="entry name" value="SH3_Abi"/>
    <property type="match status" value="1"/>
</dbReference>
<comment type="similarity">
    <text evidence="4">Belongs to the ABI family.</text>
</comment>
<dbReference type="GO" id="GO:0001764">
    <property type="term" value="P:neuron migration"/>
    <property type="evidence" value="ECO:0007669"/>
    <property type="project" value="TreeGrafter"/>
</dbReference>
<dbReference type="GO" id="GO:0030027">
    <property type="term" value="C:lamellipodium"/>
    <property type="evidence" value="ECO:0007669"/>
    <property type="project" value="UniProtKB-SubCell"/>
</dbReference>
<reference evidence="15 16" key="1">
    <citation type="submission" date="2020-08" db="EMBL/GenBank/DDBJ databases">
        <authorList>
            <person name="Hejnol A."/>
        </authorList>
    </citation>
    <scope>NUCLEOTIDE SEQUENCE [LARGE SCALE GENOMIC DNA]</scope>
</reference>
<evidence type="ECO:0000256" key="5">
    <source>
        <dbReference type="ARBA" id="ARBA00022443"/>
    </source>
</evidence>
<dbReference type="InterPro" id="IPR028455">
    <property type="entry name" value="ABI3_SH3"/>
</dbReference>
<dbReference type="EMBL" id="CAJFCJ010000006">
    <property type="protein sequence ID" value="CAD5115655.1"/>
    <property type="molecule type" value="Genomic_DNA"/>
</dbReference>
<feature type="domain" description="T-SNARE coiled-coil homology" evidence="14">
    <location>
        <begin position="55"/>
        <end position="117"/>
    </location>
</feature>
<organism evidence="15 16">
    <name type="scientific">Dimorphilus gyrociliatus</name>
    <dbReference type="NCBI Taxonomy" id="2664684"/>
    <lineage>
        <taxon>Eukaryota</taxon>
        <taxon>Metazoa</taxon>
        <taxon>Spiralia</taxon>
        <taxon>Lophotrochozoa</taxon>
        <taxon>Annelida</taxon>
        <taxon>Polychaeta</taxon>
        <taxon>Polychaeta incertae sedis</taxon>
        <taxon>Dinophilidae</taxon>
        <taxon>Dimorphilus</taxon>
    </lineage>
</organism>
<dbReference type="Gene3D" id="2.30.30.40">
    <property type="entry name" value="SH3 Domains"/>
    <property type="match status" value="1"/>
</dbReference>
<dbReference type="GO" id="GO:0030175">
    <property type="term" value="C:filopodium"/>
    <property type="evidence" value="ECO:0007669"/>
    <property type="project" value="UniProtKB-SubCell"/>
</dbReference>